<feature type="coiled-coil region" evidence="1">
    <location>
        <begin position="192"/>
        <end position="255"/>
    </location>
</feature>
<evidence type="ECO:0000256" key="1">
    <source>
        <dbReference type="SAM" id="Coils"/>
    </source>
</evidence>
<keyword evidence="1" id="KW-0175">Coiled coil</keyword>
<organism evidence="3 4">
    <name type="scientific">Paramuricea clavata</name>
    <name type="common">Red gorgonian</name>
    <name type="synonym">Violescent sea-whip</name>
    <dbReference type="NCBI Taxonomy" id="317549"/>
    <lineage>
        <taxon>Eukaryota</taxon>
        <taxon>Metazoa</taxon>
        <taxon>Cnidaria</taxon>
        <taxon>Anthozoa</taxon>
        <taxon>Octocorallia</taxon>
        <taxon>Malacalcyonacea</taxon>
        <taxon>Plexauridae</taxon>
        <taxon>Paramuricea</taxon>
    </lineage>
</organism>
<dbReference type="EMBL" id="CACRXK020010496">
    <property type="protein sequence ID" value="CAB4019508.1"/>
    <property type="molecule type" value="Genomic_DNA"/>
</dbReference>
<comment type="caution">
    <text evidence="3">The sequence shown here is derived from an EMBL/GenBank/DDBJ whole genome shotgun (WGS) entry which is preliminary data.</text>
</comment>
<sequence>MLKLNSKWSKQFNSDKNTLHFPQQRSQNYGHLLQAFSTNHQIDWSHFVISQSGKLFIQPNSPYAVPFKLLHRTIALIKSLDIGQIQIQSNPRLEFWLELDNRENPAWSCQEIYALNPNTNSGPHWLKTPHEPYQRSRIRRGNESQSENEANNPTKRRKDTCYGTEVKWTSMKKLVDNVTDQEERTTVLNNSLQDTQIKCTNLENEIAKVHSKYEEKVKRSLEDVDTHRIRRNESVRRREEQIKSLEKSRSKLETVLHAQEGHIQSLQDRLEGSVSDRNKLGTNISKKKAIINQLETKILELEESTGETKKSNELIKKKDETIQRYEDRVREVELLLARTKTTNREKDEKIDALQKR</sequence>
<evidence type="ECO:0000313" key="3">
    <source>
        <dbReference type="EMBL" id="CAB4019508.1"/>
    </source>
</evidence>
<protein>
    <submittedName>
        <fullName evidence="3">Uncharacterized protein</fullName>
    </submittedName>
</protein>
<keyword evidence="4" id="KW-1185">Reference proteome</keyword>
<gene>
    <name evidence="3" type="ORF">PACLA_8A034858</name>
</gene>
<name>A0A6S7KGA3_PARCT</name>
<dbReference type="Proteomes" id="UP001152795">
    <property type="component" value="Unassembled WGS sequence"/>
</dbReference>
<feature type="compositionally biased region" description="Polar residues" evidence="2">
    <location>
        <begin position="143"/>
        <end position="153"/>
    </location>
</feature>
<dbReference type="AlphaFoldDB" id="A0A6S7KGA3"/>
<evidence type="ECO:0000256" key="2">
    <source>
        <dbReference type="SAM" id="MobiDB-lite"/>
    </source>
</evidence>
<feature type="region of interest" description="Disordered" evidence="2">
    <location>
        <begin position="120"/>
        <end position="159"/>
    </location>
</feature>
<evidence type="ECO:0000313" key="4">
    <source>
        <dbReference type="Proteomes" id="UP001152795"/>
    </source>
</evidence>
<proteinExistence type="predicted"/>
<accession>A0A6S7KGA3</accession>
<feature type="coiled-coil region" evidence="1">
    <location>
        <begin position="284"/>
        <end position="356"/>
    </location>
</feature>
<reference evidence="3" key="1">
    <citation type="submission" date="2020-04" db="EMBL/GenBank/DDBJ databases">
        <authorList>
            <person name="Alioto T."/>
            <person name="Alioto T."/>
            <person name="Gomez Garrido J."/>
        </authorList>
    </citation>
    <scope>NUCLEOTIDE SEQUENCE</scope>
    <source>
        <strain evidence="3">A484AB</strain>
    </source>
</reference>